<dbReference type="EMBL" id="CP061038">
    <property type="protein sequence ID" value="QNQ10749.1"/>
    <property type="molecule type" value="Genomic_DNA"/>
</dbReference>
<dbReference type="RefSeq" id="WP_187763039.1">
    <property type="nucleotide sequence ID" value="NZ_CP061038.1"/>
</dbReference>
<reference evidence="1 2" key="1">
    <citation type="submission" date="2020-09" db="EMBL/GenBank/DDBJ databases">
        <title>Sphingomonas sp., a new species isolated from pork steak.</title>
        <authorList>
            <person name="Heidler von Heilborn D."/>
        </authorList>
    </citation>
    <scope>NUCLEOTIDE SEQUENCE [LARGE SCALE GENOMIC DNA]</scope>
    <source>
        <strain evidence="2">S8-3T</strain>
    </source>
</reference>
<proteinExistence type="predicted"/>
<organism evidence="1 2">
    <name type="scientific">Sphingomonas alpina</name>
    <dbReference type="NCBI Taxonomy" id="653931"/>
    <lineage>
        <taxon>Bacteria</taxon>
        <taxon>Pseudomonadati</taxon>
        <taxon>Pseudomonadota</taxon>
        <taxon>Alphaproteobacteria</taxon>
        <taxon>Sphingomonadales</taxon>
        <taxon>Sphingomonadaceae</taxon>
        <taxon>Sphingomonas</taxon>
    </lineage>
</organism>
<dbReference type="Pfam" id="PF06347">
    <property type="entry name" value="SH3_4"/>
    <property type="match status" value="2"/>
</dbReference>
<sequence>MRNSARIILALAAIGLAVSGLAPALAGLIQKKPPYFASISAGKARMRTGPARTYPASWLYQRADLPVKVIDMYERGAWLKIEDPSGTQGWMMGTLISENRTGLIMGTVAELRDSPRFGGKIIWRAAPGVVGRLSKCARGWCYFDVRGRGGYVEANRLWGVEPGESLN</sequence>
<accession>A0A7H0LM46</accession>
<keyword evidence="2" id="KW-1185">Reference proteome</keyword>
<dbReference type="InterPro" id="IPR010466">
    <property type="entry name" value="DUF1058"/>
</dbReference>
<evidence type="ECO:0000313" key="2">
    <source>
        <dbReference type="Proteomes" id="UP000516148"/>
    </source>
</evidence>
<dbReference type="Gene3D" id="2.30.30.40">
    <property type="entry name" value="SH3 Domains"/>
    <property type="match status" value="1"/>
</dbReference>
<dbReference type="KEGG" id="spap:H3Z74_06025"/>
<dbReference type="Proteomes" id="UP000516148">
    <property type="component" value="Chromosome"/>
</dbReference>
<gene>
    <name evidence="1" type="ORF">H3Z74_06025</name>
</gene>
<dbReference type="AlphaFoldDB" id="A0A7H0LM46"/>
<protein>
    <recommendedName>
        <fullName evidence="3">SH3 domain-containing protein</fullName>
    </recommendedName>
</protein>
<evidence type="ECO:0000313" key="1">
    <source>
        <dbReference type="EMBL" id="QNQ10749.1"/>
    </source>
</evidence>
<evidence type="ECO:0008006" key="3">
    <source>
        <dbReference type="Google" id="ProtNLM"/>
    </source>
</evidence>
<name>A0A7H0LM46_9SPHN</name>